<dbReference type="KEGG" id="cre:CHLRE_16g674150v5"/>
<keyword evidence="4" id="KW-1185">Reference proteome</keyword>
<dbReference type="Gene3D" id="1.10.510.10">
    <property type="entry name" value="Transferase(Phosphotransferase) domain 1"/>
    <property type="match status" value="1"/>
</dbReference>
<dbReference type="SUPFAM" id="SSF56112">
    <property type="entry name" value="Protein kinase-like (PK-like)"/>
    <property type="match status" value="1"/>
</dbReference>
<gene>
    <name evidence="3" type="ORF">CHLRE_16g674150v5</name>
</gene>
<evidence type="ECO:0008006" key="5">
    <source>
        <dbReference type="Google" id="ProtNLM"/>
    </source>
</evidence>
<dbReference type="AlphaFoldDB" id="A0A2K3CVI4"/>
<evidence type="ECO:0000313" key="3">
    <source>
        <dbReference type="EMBL" id="PNW72293.1"/>
    </source>
</evidence>
<dbReference type="InParanoid" id="A0A2K3CVI4"/>
<evidence type="ECO:0000256" key="2">
    <source>
        <dbReference type="SAM" id="MobiDB-lite"/>
    </source>
</evidence>
<accession>A0A2K3CVI4</accession>
<protein>
    <recommendedName>
        <fullName evidence="5">Protein kinase domain-containing protein</fullName>
    </recommendedName>
</protein>
<dbReference type="RefSeq" id="XP_042916131.1">
    <property type="nucleotide sequence ID" value="XM_043071234.1"/>
</dbReference>
<dbReference type="ExpressionAtlas" id="A0A2K3CVI4">
    <property type="expression patterns" value="baseline and differential"/>
</dbReference>
<evidence type="ECO:0000313" key="4">
    <source>
        <dbReference type="Proteomes" id="UP000006906"/>
    </source>
</evidence>
<dbReference type="Proteomes" id="UP000006906">
    <property type="component" value="Chromosome 16"/>
</dbReference>
<dbReference type="EMBL" id="CM008977">
    <property type="protein sequence ID" value="PNW72293.1"/>
    <property type="molecule type" value="Genomic_DNA"/>
</dbReference>
<dbReference type="Gramene" id="PNW72293">
    <property type="protein sequence ID" value="PNW72293"/>
    <property type="gene ID" value="CHLRE_16g674150v5"/>
</dbReference>
<reference evidence="3 4" key="1">
    <citation type="journal article" date="2007" name="Science">
        <title>The Chlamydomonas genome reveals the evolution of key animal and plant functions.</title>
        <authorList>
            <person name="Merchant S.S."/>
            <person name="Prochnik S.E."/>
            <person name="Vallon O."/>
            <person name="Harris E.H."/>
            <person name="Karpowicz S.J."/>
            <person name="Witman G.B."/>
            <person name="Terry A."/>
            <person name="Salamov A."/>
            <person name="Fritz-Laylin L.K."/>
            <person name="Marechal-Drouard L."/>
            <person name="Marshall W.F."/>
            <person name="Qu L.H."/>
            <person name="Nelson D.R."/>
            <person name="Sanderfoot A.A."/>
            <person name="Spalding M.H."/>
            <person name="Kapitonov V.V."/>
            <person name="Ren Q."/>
            <person name="Ferris P."/>
            <person name="Lindquist E."/>
            <person name="Shapiro H."/>
            <person name="Lucas S.M."/>
            <person name="Grimwood J."/>
            <person name="Schmutz J."/>
            <person name="Cardol P."/>
            <person name="Cerutti H."/>
            <person name="Chanfreau G."/>
            <person name="Chen C.L."/>
            <person name="Cognat V."/>
            <person name="Croft M.T."/>
            <person name="Dent R."/>
            <person name="Dutcher S."/>
            <person name="Fernandez E."/>
            <person name="Fukuzawa H."/>
            <person name="Gonzalez-Ballester D."/>
            <person name="Gonzalez-Halphen D."/>
            <person name="Hallmann A."/>
            <person name="Hanikenne M."/>
            <person name="Hippler M."/>
            <person name="Inwood W."/>
            <person name="Jabbari K."/>
            <person name="Kalanon M."/>
            <person name="Kuras R."/>
            <person name="Lefebvre P.A."/>
            <person name="Lemaire S.D."/>
            <person name="Lobanov A.V."/>
            <person name="Lohr M."/>
            <person name="Manuell A."/>
            <person name="Meier I."/>
            <person name="Mets L."/>
            <person name="Mittag M."/>
            <person name="Mittelmeier T."/>
            <person name="Moroney J.V."/>
            <person name="Moseley J."/>
            <person name="Napoli C."/>
            <person name="Nedelcu A.M."/>
            <person name="Niyogi K."/>
            <person name="Novoselov S.V."/>
            <person name="Paulsen I.T."/>
            <person name="Pazour G."/>
            <person name="Purton S."/>
            <person name="Ral J.P."/>
            <person name="Riano-Pachon D.M."/>
            <person name="Riekhof W."/>
            <person name="Rymarquis L."/>
            <person name="Schroda M."/>
            <person name="Stern D."/>
            <person name="Umen J."/>
            <person name="Willows R."/>
            <person name="Wilson N."/>
            <person name="Zimmer S.L."/>
            <person name="Allmer J."/>
            <person name="Balk J."/>
            <person name="Bisova K."/>
            <person name="Chen C.J."/>
            <person name="Elias M."/>
            <person name="Gendler K."/>
            <person name="Hauser C."/>
            <person name="Lamb M.R."/>
            <person name="Ledford H."/>
            <person name="Long J.C."/>
            <person name="Minagawa J."/>
            <person name="Page M.D."/>
            <person name="Pan J."/>
            <person name="Pootakham W."/>
            <person name="Roje S."/>
            <person name="Rose A."/>
            <person name="Stahlberg E."/>
            <person name="Terauchi A.M."/>
            <person name="Yang P."/>
            <person name="Ball S."/>
            <person name="Bowler C."/>
            <person name="Dieckmann C.L."/>
            <person name="Gladyshev V.N."/>
            <person name="Green P."/>
            <person name="Jorgensen R."/>
            <person name="Mayfield S."/>
            <person name="Mueller-Roeber B."/>
            <person name="Rajamani S."/>
            <person name="Sayre R.T."/>
            <person name="Brokstein P."/>
            <person name="Dubchak I."/>
            <person name="Goodstein D."/>
            <person name="Hornick L."/>
            <person name="Huang Y.W."/>
            <person name="Jhaveri J."/>
            <person name="Luo Y."/>
            <person name="Martinez D."/>
            <person name="Ngau W.C."/>
            <person name="Otillar B."/>
            <person name="Poliakov A."/>
            <person name="Porter A."/>
            <person name="Szajkowski L."/>
            <person name="Werner G."/>
            <person name="Zhou K."/>
            <person name="Grigoriev I.V."/>
            <person name="Rokhsar D.S."/>
            <person name="Grossman A.R."/>
        </authorList>
    </citation>
    <scope>NUCLEOTIDE SEQUENCE [LARGE SCALE GENOMIC DNA]</scope>
    <source>
        <strain evidence="4">CC-503</strain>
    </source>
</reference>
<dbReference type="InterPro" id="IPR011009">
    <property type="entry name" value="Kinase-like_dom_sf"/>
</dbReference>
<feature type="compositionally biased region" description="Basic and acidic residues" evidence="2">
    <location>
        <begin position="99"/>
        <end position="125"/>
    </location>
</feature>
<feature type="region of interest" description="Disordered" evidence="2">
    <location>
        <begin position="99"/>
        <end position="143"/>
    </location>
</feature>
<organism evidence="3 4">
    <name type="scientific">Chlamydomonas reinhardtii</name>
    <name type="common">Chlamydomonas smithii</name>
    <dbReference type="NCBI Taxonomy" id="3055"/>
    <lineage>
        <taxon>Eukaryota</taxon>
        <taxon>Viridiplantae</taxon>
        <taxon>Chlorophyta</taxon>
        <taxon>core chlorophytes</taxon>
        <taxon>Chlorophyceae</taxon>
        <taxon>CS clade</taxon>
        <taxon>Chlamydomonadales</taxon>
        <taxon>Chlamydomonadaceae</taxon>
        <taxon>Chlamydomonas</taxon>
    </lineage>
</organism>
<dbReference type="GeneID" id="5721437"/>
<dbReference type="OrthoDB" id="579809at2759"/>
<proteinExistence type="predicted"/>
<keyword evidence="1" id="KW-0175">Coiled coil</keyword>
<name>A0A2K3CVI4_CHLRE</name>
<sequence>MAKRVREPDDIQSEIGEVKKEIDDVEAQVRETAAAVERARQHRNSAMAMLRKITKKLTSPDLSEQERPALVEDQQSCVAALTFAEKDLEWLRKEVERLSRKEERLSRKEEQLRKEKEQLRTERLQQDAAAAGQGVGSAPGAGGLDTSTEFIRDVLLTQTATVADMLNAPPLARLLDQPLGAKLPVLGGLTAVDAMLINSELHRYVEQQPLDQLAASAQTLSMHVANALTGMYCQQPAGSGSMTAATLRTLVDWTVSIAANSLGMNFQMDRNTAGQSAGATAWQLRPDFLFWAGNSLLFKGEEKAKPAHLQDAIKELKEKMSTPWIPALLPGVNRPCMFAYAAAGNLVQFFVITSRDGGAVEMAVASDCLNTNTALGRIKIVHHTLKIMQAVAAYVARAPDIPIALGKVATEWTSNGSFLSSVTMFPGFFRKRVNLALLSGGILSSTALVAMYGAIGHVRCPNLVRLHSDGGVQVEEDGTTVRLHLEPLGLPLGRNGGEAVQSEANLRQAVRGVLTGLEVLHDAGYVHRDIRWPNVIRLPAAAAAAASSSSSADTYALIDLEHAAPVDCPLDCRQPPYWLSIWPRVSHLLDSTTGRYTRQSDLCLVAAELMTHLPFALSDSGQQLRQQLATRQLPSARAALEHAWLHVAAAEFAATAPQQHQG</sequence>
<feature type="compositionally biased region" description="Gly residues" evidence="2">
    <location>
        <begin position="133"/>
        <end position="143"/>
    </location>
</feature>
<feature type="coiled-coil region" evidence="1">
    <location>
        <begin position="15"/>
        <end position="42"/>
    </location>
</feature>
<evidence type="ECO:0000256" key="1">
    <source>
        <dbReference type="SAM" id="Coils"/>
    </source>
</evidence>